<gene>
    <name evidence="6" type="ORF">IZO911_LOCUS38021</name>
    <name evidence="7" type="ORF">KXQ929_LOCUS3724</name>
</gene>
<name>A0A815J0T7_9BILA</name>
<evidence type="ECO:0000256" key="1">
    <source>
        <dbReference type="ARBA" id="ARBA00010415"/>
    </source>
</evidence>
<dbReference type="Proteomes" id="UP000663860">
    <property type="component" value="Unassembled WGS sequence"/>
</dbReference>
<dbReference type="Gene3D" id="2.30.30.100">
    <property type="match status" value="1"/>
</dbReference>
<dbReference type="InterPro" id="IPR025609">
    <property type="entry name" value="Lsm14-like_N"/>
</dbReference>
<feature type="short sequence motif" description="FFD box" evidence="2">
    <location>
        <begin position="378"/>
        <end position="394"/>
    </location>
</feature>
<dbReference type="PROSITE" id="PS51512">
    <property type="entry name" value="DFDF"/>
    <property type="match status" value="1"/>
</dbReference>
<dbReference type="PANTHER" id="PTHR13586">
    <property type="entry name" value="SCD6 PROTEIN-RELATED"/>
    <property type="match status" value="1"/>
</dbReference>
<dbReference type="InterPro" id="IPR019050">
    <property type="entry name" value="FDF_dom"/>
</dbReference>
<protein>
    <submittedName>
        <fullName evidence="6">Uncharacterized protein</fullName>
    </submittedName>
</protein>
<dbReference type="InterPro" id="IPR025761">
    <property type="entry name" value="FFD_box"/>
</dbReference>
<feature type="region of interest" description="Disordered" evidence="3">
    <location>
        <begin position="149"/>
        <end position="338"/>
    </location>
</feature>
<dbReference type="SMART" id="SM01271">
    <property type="entry name" value="LSM14"/>
    <property type="match status" value="1"/>
</dbReference>
<feature type="compositionally biased region" description="Polar residues" evidence="3">
    <location>
        <begin position="213"/>
        <end position="245"/>
    </location>
</feature>
<feature type="compositionally biased region" description="Basic and acidic residues" evidence="3">
    <location>
        <begin position="149"/>
        <end position="168"/>
    </location>
</feature>
<evidence type="ECO:0000313" key="6">
    <source>
        <dbReference type="EMBL" id="CAF1373943.1"/>
    </source>
</evidence>
<organism evidence="6 8">
    <name type="scientific">Adineta steineri</name>
    <dbReference type="NCBI Taxonomy" id="433720"/>
    <lineage>
        <taxon>Eukaryota</taxon>
        <taxon>Metazoa</taxon>
        <taxon>Spiralia</taxon>
        <taxon>Gnathifera</taxon>
        <taxon>Rotifera</taxon>
        <taxon>Eurotatoria</taxon>
        <taxon>Bdelloidea</taxon>
        <taxon>Adinetida</taxon>
        <taxon>Adinetidae</taxon>
        <taxon>Adineta</taxon>
    </lineage>
</organism>
<evidence type="ECO:0000259" key="4">
    <source>
        <dbReference type="PROSITE" id="PS51512"/>
    </source>
</evidence>
<dbReference type="InterPro" id="IPR010920">
    <property type="entry name" value="LSM_dom_sf"/>
</dbReference>
<dbReference type="AlphaFoldDB" id="A0A815J0T7"/>
<evidence type="ECO:0000313" key="8">
    <source>
        <dbReference type="Proteomes" id="UP000663860"/>
    </source>
</evidence>
<dbReference type="SUPFAM" id="SSF50182">
    <property type="entry name" value="Sm-like ribonucleoproteins"/>
    <property type="match status" value="1"/>
</dbReference>
<sequence length="464" mass="52892">MSNSFIGSKIAIITKSQCRYTGTIIGIDAQASSILLGNVKCFGTENRGGSFSNNQMPGTTVPIMQFANSDIEDLKIVDEEQQAAENSSQKQQQSLHSMPVLSSPPASMPKKQSSIHDDPAIVSAVVSSSNKDLSNSNRLLHDLHHLGISDDHSKKLPKTEESRLRTDSGELGPSWSLLSSSKWDNNKSHSQQQQQQPHQQSSNKSKFFDDFSLNNTDQLQSNHSHQQWPSNTHSTQTSRHQNAPFNEQEDDSSLPVRQPFFSTDTRSFSHELQPQNRYQNGNMQQSQQRPFYNNNNNNRRPPMNHQQYQQQQQRRPGGGNRETFHDNGNSYENDFDFETSNRKFNKIVSEDEFKQQPESPNHFLHLNNSPSLNAEFEPIYDKRKSFFDNIAPEDSADSSAPMYNRSRNQDTFGNDRFQRQRGRGAAGGGGGGGYRRSNNNNYRQQQGNEDFYYRQNNNGYNYRY</sequence>
<evidence type="ECO:0000256" key="2">
    <source>
        <dbReference type="PROSITE-ProRule" id="PRU00846"/>
    </source>
</evidence>
<dbReference type="EMBL" id="CAJNOE010001011">
    <property type="protein sequence ID" value="CAF1373943.1"/>
    <property type="molecule type" value="Genomic_DNA"/>
</dbReference>
<evidence type="ECO:0000259" key="5">
    <source>
        <dbReference type="PROSITE" id="PS51513"/>
    </source>
</evidence>
<feature type="compositionally biased region" description="Low complexity" evidence="3">
    <location>
        <begin position="435"/>
        <end position="464"/>
    </location>
</feature>
<feature type="compositionally biased region" description="Polar residues" evidence="3">
    <location>
        <begin position="260"/>
        <end position="292"/>
    </location>
</feature>
<dbReference type="InterPro" id="IPR025762">
    <property type="entry name" value="DFDF"/>
</dbReference>
<feature type="compositionally biased region" description="Low complexity" evidence="3">
    <location>
        <begin position="188"/>
        <end position="205"/>
    </location>
</feature>
<dbReference type="SMART" id="SM01199">
    <property type="entry name" value="FDF"/>
    <property type="match status" value="1"/>
</dbReference>
<evidence type="ECO:0000256" key="3">
    <source>
        <dbReference type="SAM" id="MobiDB-lite"/>
    </source>
</evidence>
<feature type="compositionally biased region" description="Gly residues" evidence="3">
    <location>
        <begin position="424"/>
        <end position="434"/>
    </location>
</feature>
<dbReference type="PROSITE" id="PS51513">
    <property type="entry name" value="FFD"/>
    <property type="match status" value="1"/>
</dbReference>
<feature type="domain" description="DFDF" evidence="4">
    <location>
        <begin position="323"/>
        <end position="359"/>
    </location>
</feature>
<feature type="domain" description="FFD box profile" evidence="5">
    <location>
        <begin position="378"/>
        <end position="394"/>
    </location>
</feature>
<comment type="caution">
    <text evidence="6">The sequence shown here is derived from an EMBL/GenBank/DDBJ whole genome shotgun (WGS) entry which is preliminary data.</text>
</comment>
<feature type="compositionally biased region" description="Polar residues" evidence="3">
    <location>
        <begin position="83"/>
        <end position="96"/>
    </location>
</feature>
<feature type="region of interest" description="Disordered" evidence="3">
    <location>
        <begin position="80"/>
        <end position="116"/>
    </location>
</feature>
<dbReference type="Pfam" id="PF12701">
    <property type="entry name" value="LSM14"/>
    <property type="match status" value="1"/>
</dbReference>
<dbReference type="PANTHER" id="PTHR13586:SF26">
    <property type="entry name" value="CHROMOSOME UNDETERMINED SCAFFOLD_51, WHOLE GENOME SHOTGUN SEQUENCE"/>
    <property type="match status" value="1"/>
</dbReference>
<dbReference type="EMBL" id="CAJOBB010000123">
    <property type="protein sequence ID" value="CAF3572919.1"/>
    <property type="molecule type" value="Genomic_DNA"/>
</dbReference>
<evidence type="ECO:0000313" key="7">
    <source>
        <dbReference type="EMBL" id="CAF3572919.1"/>
    </source>
</evidence>
<feature type="region of interest" description="Disordered" evidence="3">
    <location>
        <begin position="396"/>
        <end position="464"/>
    </location>
</feature>
<proteinExistence type="inferred from homology"/>
<reference evidence="6" key="1">
    <citation type="submission" date="2021-02" db="EMBL/GenBank/DDBJ databases">
        <authorList>
            <person name="Nowell W R."/>
        </authorList>
    </citation>
    <scope>NUCLEOTIDE SEQUENCE</scope>
</reference>
<comment type="similarity">
    <text evidence="1">Belongs to the LSM14 family.</text>
</comment>
<dbReference type="Proteomes" id="UP000663868">
    <property type="component" value="Unassembled WGS sequence"/>
</dbReference>
<accession>A0A815J0T7</accession>